<dbReference type="GO" id="GO:0005524">
    <property type="term" value="F:ATP binding"/>
    <property type="evidence" value="ECO:0007669"/>
    <property type="project" value="InterPro"/>
</dbReference>
<sequence>MRESVREHKDRPWWGAAVVLTLLVLAVGAMLTMPLLSGWLVDAYTRLAEGRPADFDLPVLMALLAVALIIGWRARVE</sequence>
<proteinExistence type="predicted"/>
<evidence type="ECO:0000313" key="6">
    <source>
        <dbReference type="EMBL" id="RVT53657.1"/>
    </source>
</evidence>
<dbReference type="RefSeq" id="WP_128195032.1">
    <property type="nucleotide sequence ID" value="NZ_SACT01000001.1"/>
</dbReference>
<evidence type="ECO:0000256" key="1">
    <source>
        <dbReference type="ARBA" id="ARBA00004651"/>
    </source>
</evidence>
<evidence type="ECO:0000256" key="4">
    <source>
        <dbReference type="ARBA" id="ARBA00023136"/>
    </source>
</evidence>
<dbReference type="Proteomes" id="UP000288178">
    <property type="component" value="Unassembled WGS sequence"/>
</dbReference>
<evidence type="ECO:0008006" key="8">
    <source>
        <dbReference type="Google" id="ProtNLM"/>
    </source>
</evidence>
<dbReference type="InterPro" id="IPR036640">
    <property type="entry name" value="ABC1_TM_sf"/>
</dbReference>
<dbReference type="GO" id="GO:0005886">
    <property type="term" value="C:plasma membrane"/>
    <property type="evidence" value="ECO:0007669"/>
    <property type="project" value="UniProtKB-SubCell"/>
</dbReference>
<comment type="caution">
    <text evidence="6">The sequence shown here is derived from an EMBL/GenBank/DDBJ whole genome shotgun (WGS) entry which is preliminary data.</text>
</comment>
<protein>
    <recommendedName>
        <fullName evidence="8">ABC transporter ATP-binding protein</fullName>
    </recommendedName>
</protein>
<accession>A0A3S2TPG7</accession>
<dbReference type="SUPFAM" id="SSF90123">
    <property type="entry name" value="ABC transporter transmembrane region"/>
    <property type="match status" value="1"/>
</dbReference>
<name>A0A3S2TPG7_9BURK</name>
<keyword evidence="3 5" id="KW-1133">Transmembrane helix</keyword>
<gene>
    <name evidence="6" type="ORF">ENE75_01825</name>
</gene>
<dbReference type="AlphaFoldDB" id="A0A3S2TPG7"/>
<keyword evidence="2 5" id="KW-0812">Transmembrane</keyword>
<reference evidence="6 7" key="1">
    <citation type="submission" date="2019-01" db="EMBL/GenBank/DDBJ databases">
        <authorList>
            <person name="Chen W.-M."/>
        </authorList>
    </citation>
    <scope>NUCLEOTIDE SEQUENCE [LARGE SCALE GENOMIC DNA]</scope>
    <source>
        <strain evidence="6 7">ICH-3</strain>
    </source>
</reference>
<organism evidence="6 7">
    <name type="scientific">Rubrivivax albus</name>
    <dbReference type="NCBI Taxonomy" id="2499835"/>
    <lineage>
        <taxon>Bacteria</taxon>
        <taxon>Pseudomonadati</taxon>
        <taxon>Pseudomonadota</taxon>
        <taxon>Betaproteobacteria</taxon>
        <taxon>Burkholderiales</taxon>
        <taxon>Sphaerotilaceae</taxon>
        <taxon>Rubrivivax</taxon>
    </lineage>
</organism>
<comment type="subcellular location">
    <subcellularLocation>
        <location evidence="1">Cell membrane</location>
        <topology evidence="1">Multi-pass membrane protein</topology>
    </subcellularLocation>
</comment>
<evidence type="ECO:0000313" key="7">
    <source>
        <dbReference type="Proteomes" id="UP000288178"/>
    </source>
</evidence>
<feature type="transmembrane region" description="Helical" evidence="5">
    <location>
        <begin position="12"/>
        <end position="37"/>
    </location>
</feature>
<evidence type="ECO:0000256" key="3">
    <source>
        <dbReference type="ARBA" id="ARBA00022989"/>
    </source>
</evidence>
<keyword evidence="7" id="KW-1185">Reference proteome</keyword>
<evidence type="ECO:0000256" key="5">
    <source>
        <dbReference type="SAM" id="Phobius"/>
    </source>
</evidence>
<evidence type="ECO:0000256" key="2">
    <source>
        <dbReference type="ARBA" id="ARBA00022692"/>
    </source>
</evidence>
<dbReference type="EMBL" id="SACT01000001">
    <property type="protein sequence ID" value="RVT53657.1"/>
    <property type="molecule type" value="Genomic_DNA"/>
</dbReference>
<feature type="transmembrane region" description="Helical" evidence="5">
    <location>
        <begin position="57"/>
        <end position="74"/>
    </location>
</feature>
<keyword evidence="4 5" id="KW-0472">Membrane</keyword>